<evidence type="ECO:0000313" key="2">
    <source>
        <dbReference type="EMBL" id="VDD96352.1"/>
    </source>
</evidence>
<dbReference type="PANTHER" id="PTHR46709:SF12">
    <property type="entry name" value="G-PROTEIN COUPLED RECEPTORS FAMILY 1 PROFILE DOMAIN-CONTAINING PROTEIN"/>
    <property type="match status" value="1"/>
</dbReference>
<evidence type="ECO:0000313" key="3">
    <source>
        <dbReference type="Proteomes" id="UP000274131"/>
    </source>
</evidence>
<dbReference type="Gene3D" id="1.20.1070.10">
    <property type="entry name" value="Rhodopsin 7-helix transmembrane proteins"/>
    <property type="match status" value="1"/>
</dbReference>
<reference evidence="2 3" key="2">
    <citation type="submission" date="2018-10" db="EMBL/GenBank/DDBJ databases">
        <authorList>
            <consortium name="Pathogen Informatics"/>
        </authorList>
    </citation>
    <scope>NUCLEOTIDE SEQUENCE [LARGE SCALE GENOMIC DNA]</scope>
</reference>
<keyword evidence="3" id="KW-1185">Reference proteome</keyword>
<organism evidence="4">
    <name type="scientific">Enterobius vermicularis</name>
    <name type="common">Human pinworm</name>
    <dbReference type="NCBI Taxonomy" id="51028"/>
    <lineage>
        <taxon>Eukaryota</taxon>
        <taxon>Metazoa</taxon>
        <taxon>Ecdysozoa</taxon>
        <taxon>Nematoda</taxon>
        <taxon>Chromadorea</taxon>
        <taxon>Rhabditida</taxon>
        <taxon>Spirurina</taxon>
        <taxon>Oxyuridomorpha</taxon>
        <taxon>Oxyuroidea</taxon>
        <taxon>Oxyuridae</taxon>
        <taxon>Enterobius</taxon>
    </lineage>
</organism>
<dbReference type="WBParaSite" id="EVEC_0001182501-mRNA-1">
    <property type="protein sequence ID" value="EVEC_0001182501-mRNA-1"/>
    <property type="gene ID" value="EVEC_0001182501"/>
</dbReference>
<keyword evidence="1" id="KW-1133">Transmembrane helix</keyword>
<dbReference type="SUPFAM" id="SSF81321">
    <property type="entry name" value="Family A G protein-coupled receptor-like"/>
    <property type="match status" value="1"/>
</dbReference>
<dbReference type="EMBL" id="UXUI01011581">
    <property type="protein sequence ID" value="VDD96352.1"/>
    <property type="molecule type" value="Genomic_DNA"/>
</dbReference>
<dbReference type="PANTHER" id="PTHR46709">
    <property type="entry name" value="PROTEIN CBG23488-RELATED"/>
    <property type="match status" value="1"/>
</dbReference>
<sequence>MLITELTMGKDIMKVRKKNLRSATHTLIVIITAYLISNLLCLILSSVDFFFPGMLQTEHKKLHLISTDVAQVLTVMGNAIRCPAHLFSNSDIRHHFRLMLLGDERKIQVAAETSSRRMSQKVEAPWLSLLIIPNDSASLLYGNDAKEGALRRFSANVLLPCSRRSSLSSPQEIRRNTYCYGNHLTAPNNYDVSERLYSDDSVEILL</sequence>
<reference evidence="4" key="1">
    <citation type="submission" date="2017-02" db="UniProtKB">
        <authorList>
            <consortium name="WormBaseParasite"/>
        </authorList>
    </citation>
    <scope>IDENTIFICATION</scope>
</reference>
<name>A0A0N4VLQ7_ENTVE</name>
<dbReference type="Proteomes" id="UP000274131">
    <property type="component" value="Unassembled WGS sequence"/>
</dbReference>
<keyword evidence="1" id="KW-0472">Membrane</keyword>
<dbReference type="AlphaFoldDB" id="A0A0N4VLQ7"/>
<evidence type="ECO:0000313" key="4">
    <source>
        <dbReference type="WBParaSite" id="EVEC_0001182501-mRNA-1"/>
    </source>
</evidence>
<evidence type="ECO:0000256" key="1">
    <source>
        <dbReference type="SAM" id="Phobius"/>
    </source>
</evidence>
<accession>A0A0N4VLQ7</accession>
<dbReference type="OrthoDB" id="5797421at2759"/>
<proteinExistence type="predicted"/>
<keyword evidence="1" id="KW-0812">Transmembrane</keyword>
<feature type="transmembrane region" description="Helical" evidence="1">
    <location>
        <begin position="27"/>
        <end position="51"/>
    </location>
</feature>
<gene>
    <name evidence="2" type="ORF">EVEC_LOCUS11103</name>
</gene>
<protein>
    <submittedName>
        <fullName evidence="4">G_PROTEIN_RECEP_F1_2 domain-containing protein</fullName>
    </submittedName>
</protein>